<dbReference type="PANTHER" id="PTHR36455">
    <property type="match status" value="1"/>
</dbReference>
<organism evidence="1 2">
    <name type="scientific">Proteiniclasticum ruminis</name>
    <dbReference type="NCBI Taxonomy" id="398199"/>
    <lineage>
        <taxon>Bacteria</taxon>
        <taxon>Bacillati</taxon>
        <taxon>Bacillota</taxon>
        <taxon>Clostridia</taxon>
        <taxon>Eubacteriales</taxon>
        <taxon>Clostridiaceae</taxon>
        <taxon>Proteiniclasticum</taxon>
    </lineage>
</organism>
<dbReference type="NCBIfam" id="NF033819">
    <property type="entry name" value="IS66_TnpB"/>
    <property type="match status" value="1"/>
</dbReference>
<dbReference type="Pfam" id="PF05717">
    <property type="entry name" value="TnpB_IS66"/>
    <property type="match status" value="1"/>
</dbReference>
<accession>A0A1G8JPG0</accession>
<dbReference type="InterPro" id="IPR008878">
    <property type="entry name" value="Transposase_IS66_Orf2"/>
</dbReference>
<protein>
    <submittedName>
        <fullName evidence="1">Transposase</fullName>
    </submittedName>
</protein>
<evidence type="ECO:0000313" key="1">
    <source>
        <dbReference type="EMBL" id="SDI33076.1"/>
    </source>
</evidence>
<dbReference type="Proteomes" id="UP000183255">
    <property type="component" value="Unassembled WGS sequence"/>
</dbReference>
<dbReference type="AlphaFoldDB" id="A0A1G8JPG0"/>
<sequence>MEVKFPDDVRIFIACGQTDMRKSIDGLTAIVSQIYKLDPFQNALYLFCGRRRDRVKALYWEGDGFLLFYKRLENGSFQWPRTNDEAREITPQQYRWLLKGLSVDQKKVIQNIESKRIL</sequence>
<reference evidence="1 2" key="1">
    <citation type="submission" date="2016-10" db="EMBL/GenBank/DDBJ databases">
        <authorList>
            <person name="de Groot N.N."/>
        </authorList>
    </citation>
    <scope>NUCLEOTIDE SEQUENCE [LARGE SCALE GENOMIC DNA]</scope>
    <source>
        <strain evidence="1 2">CGMCC 1.5058</strain>
    </source>
</reference>
<name>A0A1G8JPG0_9CLOT</name>
<gene>
    <name evidence="1" type="ORF">SAMN05421804_10271</name>
</gene>
<dbReference type="RefSeq" id="WP_031577190.1">
    <property type="nucleotide sequence ID" value="NZ_FNDZ01000002.1"/>
</dbReference>
<dbReference type="PANTHER" id="PTHR36455:SF1">
    <property type="entry name" value="BLR8292 PROTEIN"/>
    <property type="match status" value="1"/>
</dbReference>
<evidence type="ECO:0000313" key="2">
    <source>
        <dbReference type="Proteomes" id="UP000183255"/>
    </source>
</evidence>
<dbReference type="EMBL" id="FNDZ01000002">
    <property type="protein sequence ID" value="SDI33076.1"/>
    <property type="molecule type" value="Genomic_DNA"/>
</dbReference>
<proteinExistence type="predicted"/>